<dbReference type="AlphaFoldDB" id="A0A6G3STG9"/>
<dbReference type="RefSeq" id="WP_164258008.1">
    <property type="nucleotide sequence ID" value="NZ_CBDRIV010000005.1"/>
</dbReference>
<dbReference type="Pfam" id="PF08012">
    <property type="entry name" value="DUF1702"/>
    <property type="match status" value="1"/>
</dbReference>
<comment type="caution">
    <text evidence="1">The sequence shown here is derived from an EMBL/GenBank/DDBJ whole genome shotgun (WGS) entry which is preliminary data.</text>
</comment>
<dbReference type="InterPro" id="IPR012964">
    <property type="entry name" value="DUF1702"/>
</dbReference>
<evidence type="ECO:0000313" key="1">
    <source>
        <dbReference type="EMBL" id="NEB86284.1"/>
    </source>
</evidence>
<dbReference type="EMBL" id="JAAGMK010000557">
    <property type="protein sequence ID" value="NEB86284.1"/>
    <property type="molecule type" value="Genomic_DNA"/>
</dbReference>
<proteinExistence type="predicted"/>
<reference evidence="1" key="1">
    <citation type="submission" date="2020-01" db="EMBL/GenBank/DDBJ databases">
        <title>Insect and environment-associated Actinomycetes.</title>
        <authorList>
            <person name="Currrie C."/>
            <person name="Chevrette M."/>
            <person name="Carlson C."/>
            <person name="Stubbendieck R."/>
            <person name="Wendt-Pienkowski E."/>
        </authorList>
    </citation>
    <scope>NUCLEOTIDE SEQUENCE</scope>
    <source>
        <strain evidence="1">SID505</strain>
    </source>
</reference>
<accession>A0A6G3STG9</accession>
<gene>
    <name evidence="1" type="ORF">G3I43_19195</name>
</gene>
<sequence>MTAGLRALRRRILTPAMSSTSLEVRGFRKKNPTAQELLETVGRSFLEGYGRIVEAPDSQAAEPRLEAIPREFRGFAYEGAAMACSIMDALPGSRGRRLSDLLAGRGGAHTYMAYVGIGWAMARLPRMLHPDTEDTDPLLRWLILDGYGFHQAYFHTDRYVRGQQRERRLPWPEEQASYAHRAVDQGIGRALWFVGGTDVDAVLALVEAFPPARRGDLFSGVGLAATYAGGAGADELLRLREGVGVYRPQLLQGSAFAAEAREHAGLTVPHTQLATEVLCGMKPHEAAGVCRELRPGASDRVDMPAYETWRQGIAGALVSEGRS</sequence>
<organism evidence="1">
    <name type="scientific">Streptomyces anulatus</name>
    <name type="common">Streptomyces chrysomallus</name>
    <dbReference type="NCBI Taxonomy" id="1892"/>
    <lineage>
        <taxon>Bacteria</taxon>
        <taxon>Bacillati</taxon>
        <taxon>Actinomycetota</taxon>
        <taxon>Actinomycetes</taxon>
        <taxon>Kitasatosporales</taxon>
        <taxon>Streptomycetaceae</taxon>
        <taxon>Streptomyces</taxon>
    </lineage>
</organism>
<protein>
    <submittedName>
        <fullName evidence="1">DUF1702 family protein</fullName>
    </submittedName>
</protein>
<name>A0A6G3STG9_STRAQ</name>